<dbReference type="OrthoDB" id="10497225at2759"/>
<sequence>MRTTTFIIASIVTFGKAAHADQRRCDSKLGRLVSWYTKAEGHVGIWLAVINKATVTAALLSLAPLKWTSLTSVRQLAKSEAWEVNAELESPSTSLLLLPLSLIRPGNVDVDEPYDDNPAGEGRSDSALVLPVCDPAFDEFGAVGADLDKDKDGLRGGGKLPTRMCLLAAARRLRLERNSSAPFQDSQQLATSQCNLLKIDFENKVPIP</sequence>
<accession>A0A1E3HCX7</accession>
<evidence type="ECO:0000313" key="1">
    <source>
        <dbReference type="EMBL" id="ODN73301.1"/>
    </source>
</evidence>
<reference evidence="1 2" key="1">
    <citation type="submission" date="2016-06" db="EMBL/GenBank/DDBJ databases">
        <title>Evolution of pathogenesis and genome organization in the Tremellales.</title>
        <authorList>
            <person name="Cuomo C."/>
            <person name="Litvintseva A."/>
            <person name="Heitman J."/>
            <person name="Chen Y."/>
            <person name="Sun S."/>
            <person name="Springer D."/>
            <person name="Dromer F."/>
            <person name="Young S."/>
            <person name="Zeng Q."/>
            <person name="Chapman S."/>
            <person name="Gujja S."/>
            <person name="Saif S."/>
            <person name="Birren B."/>
        </authorList>
    </citation>
    <scope>NUCLEOTIDE SEQUENCE [LARGE SCALE GENOMIC DNA]</scope>
    <source>
        <strain evidence="1 2">CBS 6039</strain>
    </source>
</reference>
<dbReference type="AlphaFoldDB" id="A0A1E3HCX7"/>
<proteinExistence type="predicted"/>
<gene>
    <name evidence="1" type="ORF">L202_07848</name>
</gene>
<comment type="caution">
    <text evidence="1">The sequence shown here is derived from an EMBL/GenBank/DDBJ whole genome shotgun (WGS) entry which is preliminary data.</text>
</comment>
<evidence type="ECO:0000313" key="2">
    <source>
        <dbReference type="Proteomes" id="UP000094065"/>
    </source>
</evidence>
<keyword evidence="2" id="KW-1185">Reference proteome</keyword>
<dbReference type="GeneID" id="30159157"/>
<dbReference type="RefSeq" id="XP_018989213.1">
    <property type="nucleotide sequence ID" value="XM_019142642.1"/>
</dbReference>
<dbReference type="EMBL" id="AWGJ01000013">
    <property type="protein sequence ID" value="ODN73301.1"/>
    <property type="molecule type" value="Genomic_DNA"/>
</dbReference>
<dbReference type="Proteomes" id="UP000094065">
    <property type="component" value="Unassembled WGS sequence"/>
</dbReference>
<name>A0A1E3HCX7_9TREE</name>
<protein>
    <submittedName>
        <fullName evidence="1">Uncharacterized protein</fullName>
    </submittedName>
</protein>
<organism evidence="1 2">
    <name type="scientific">Cryptococcus amylolentus CBS 6039</name>
    <dbReference type="NCBI Taxonomy" id="1295533"/>
    <lineage>
        <taxon>Eukaryota</taxon>
        <taxon>Fungi</taxon>
        <taxon>Dikarya</taxon>
        <taxon>Basidiomycota</taxon>
        <taxon>Agaricomycotina</taxon>
        <taxon>Tremellomycetes</taxon>
        <taxon>Tremellales</taxon>
        <taxon>Cryptococcaceae</taxon>
        <taxon>Cryptococcus</taxon>
    </lineage>
</organism>